<evidence type="ECO:0000259" key="2">
    <source>
        <dbReference type="Pfam" id="PF07593"/>
    </source>
</evidence>
<dbReference type="PANTHER" id="PTHR16026:SF0">
    <property type="entry name" value="CARTILAGE ACIDIC PROTEIN 1"/>
    <property type="match status" value="1"/>
</dbReference>
<dbReference type="InterPro" id="IPR028994">
    <property type="entry name" value="Integrin_alpha_N"/>
</dbReference>
<evidence type="ECO:0000313" key="3">
    <source>
        <dbReference type="EMBL" id="SVE56569.1"/>
    </source>
</evidence>
<dbReference type="Pfam" id="PF07593">
    <property type="entry name" value="UnbV_ASPIC"/>
    <property type="match status" value="1"/>
</dbReference>
<dbReference type="InterPro" id="IPR013517">
    <property type="entry name" value="FG-GAP"/>
</dbReference>
<evidence type="ECO:0000256" key="1">
    <source>
        <dbReference type="ARBA" id="ARBA00022729"/>
    </source>
</evidence>
<proteinExistence type="predicted"/>
<gene>
    <name evidence="3" type="ORF">METZ01_LOCUS509423</name>
</gene>
<feature type="domain" description="ASPIC/UnbV" evidence="2">
    <location>
        <begin position="60"/>
        <end position="126"/>
    </location>
</feature>
<name>A0A383EIV8_9ZZZZ</name>
<protein>
    <recommendedName>
        <fullName evidence="2">ASPIC/UnbV domain-containing protein</fullName>
    </recommendedName>
</protein>
<dbReference type="EMBL" id="UINC01226186">
    <property type="protein sequence ID" value="SVE56569.1"/>
    <property type="molecule type" value="Genomic_DNA"/>
</dbReference>
<sequence>GFNEPIMGRGAAYTDFDGDGDLDIVVATLAGRARLFRNDGGNQHNWLRVRLIGSPSNRSGLGAVVRVTSESGAQWQMVHSGSSYASQSELTLTFGLATDEQILMLEVKWPSGTLQTFEAVGRNQVVVINEVEGLTPVP</sequence>
<dbReference type="InterPro" id="IPR011519">
    <property type="entry name" value="UnbV_ASPIC"/>
</dbReference>
<accession>A0A383EIV8</accession>
<organism evidence="3">
    <name type="scientific">marine metagenome</name>
    <dbReference type="NCBI Taxonomy" id="408172"/>
    <lineage>
        <taxon>unclassified sequences</taxon>
        <taxon>metagenomes</taxon>
        <taxon>ecological metagenomes</taxon>
    </lineage>
</organism>
<dbReference type="PANTHER" id="PTHR16026">
    <property type="entry name" value="CARTILAGE ACIDIC PROTEIN 1"/>
    <property type="match status" value="1"/>
</dbReference>
<dbReference type="SUPFAM" id="SSF69318">
    <property type="entry name" value="Integrin alpha N-terminal domain"/>
    <property type="match status" value="1"/>
</dbReference>
<reference evidence="3" key="1">
    <citation type="submission" date="2018-05" db="EMBL/GenBank/DDBJ databases">
        <authorList>
            <person name="Lanie J.A."/>
            <person name="Ng W.-L."/>
            <person name="Kazmierczak K.M."/>
            <person name="Andrzejewski T.M."/>
            <person name="Davidsen T.M."/>
            <person name="Wayne K.J."/>
            <person name="Tettelin H."/>
            <person name="Glass J.I."/>
            <person name="Rusch D."/>
            <person name="Podicherti R."/>
            <person name="Tsui H.-C.T."/>
            <person name="Winkler M.E."/>
        </authorList>
    </citation>
    <scope>NUCLEOTIDE SEQUENCE</scope>
</reference>
<keyword evidence="1" id="KW-0732">Signal</keyword>
<feature type="non-terminal residue" evidence="3">
    <location>
        <position position="1"/>
    </location>
</feature>
<dbReference type="InterPro" id="IPR027039">
    <property type="entry name" value="Crtac1"/>
</dbReference>
<dbReference type="Pfam" id="PF13517">
    <property type="entry name" value="FG-GAP_3"/>
    <property type="match status" value="1"/>
</dbReference>
<dbReference type="AlphaFoldDB" id="A0A383EIV8"/>